<dbReference type="SMART" id="SM00382">
    <property type="entry name" value="AAA"/>
    <property type="match status" value="1"/>
</dbReference>
<dbReference type="InterPro" id="IPR003593">
    <property type="entry name" value="AAA+_ATPase"/>
</dbReference>
<keyword evidence="1" id="KW-0677">Repeat</keyword>
<evidence type="ECO:0000256" key="4">
    <source>
        <dbReference type="SAM" id="MobiDB-lite"/>
    </source>
</evidence>
<keyword evidence="3" id="KW-0520">NAD</keyword>
<evidence type="ECO:0000256" key="3">
    <source>
        <dbReference type="ARBA" id="ARBA00023027"/>
    </source>
</evidence>
<reference evidence="6" key="1">
    <citation type="submission" date="2021-01" db="EMBL/GenBank/DDBJ databases">
        <authorList>
            <person name="Lovell J.T."/>
            <person name="Bentley N."/>
            <person name="Bhattarai G."/>
            <person name="Jenkins J.W."/>
            <person name="Sreedasyam A."/>
            <person name="Alarcon Y."/>
            <person name="Bock C."/>
            <person name="Boston L."/>
            <person name="Carlson J."/>
            <person name="Cervantes K."/>
            <person name="Clermont K."/>
            <person name="Krom N."/>
            <person name="Kubenka K."/>
            <person name="Mamidi S."/>
            <person name="Mattison C."/>
            <person name="Monteros M."/>
            <person name="Pisani C."/>
            <person name="Plott C."/>
            <person name="Rajasekar S."/>
            <person name="Rhein H.S."/>
            <person name="Rohla C."/>
            <person name="Song M."/>
            <person name="Hilaire R.S."/>
            <person name="Shu S."/>
            <person name="Wells L."/>
            <person name="Wang X."/>
            <person name="Webber J."/>
            <person name="Heerema R.J."/>
            <person name="Klein P."/>
            <person name="Conner P."/>
            <person name="Grauke L."/>
            <person name="Grimwood J."/>
            <person name="Schmutz J."/>
            <person name="Randall J.J."/>
        </authorList>
    </citation>
    <scope>NUCLEOTIDE SEQUENCE</scope>
    <source>
        <tissue evidence="6">Leaf</tissue>
    </source>
</reference>
<dbReference type="InterPro" id="IPR058546">
    <property type="entry name" value="RPS4B/Roq1-like_LRR"/>
</dbReference>
<name>A0A922AET2_CARIL</name>
<dbReference type="InterPro" id="IPR058192">
    <property type="entry name" value="WHD_ROQ1-like"/>
</dbReference>
<dbReference type="Pfam" id="PF23282">
    <property type="entry name" value="WHD_ROQ1"/>
    <property type="match status" value="1"/>
</dbReference>
<dbReference type="Pfam" id="PF23286">
    <property type="entry name" value="LRR_13"/>
    <property type="match status" value="1"/>
</dbReference>
<feature type="compositionally biased region" description="Low complexity" evidence="4">
    <location>
        <begin position="11"/>
        <end position="22"/>
    </location>
</feature>
<dbReference type="AlphaFoldDB" id="A0A922AET2"/>
<feature type="region of interest" description="Disordered" evidence="4">
    <location>
        <begin position="1"/>
        <end position="22"/>
    </location>
</feature>
<dbReference type="InterPro" id="IPR044974">
    <property type="entry name" value="Disease_R_plants"/>
</dbReference>
<sequence>MTSSIAFPEVLSSPSSSNSPFLTSQSNHDVFLSFHGEETRYGFTGHLYHALIQKGINTYKDDKELRKGEKISPALSKAIEESEISIVIFSKDYASSTWCLDELLKILECKESKQQKVLAVYYKVEPSTVRHQKESFEAAFAEHEKKFDDAKVQRWKSALNQTAGLCGFHLKINEDEYEFIQNIVQEVSTTLPNRFDLHVAYFPVGIKSRVEDINMLLCIEENDIRMIGIFGIGGIGKTTIAKAMYNLIAKKFEGHCFLADVREYSKQNQGHLRQLQEKILSNILGKSPRVDDDHQGIELIRNRLCRKRILLVLDDVDCLDQLKKLCGRCDWFGFGSRIIITTRDEGLLAKHNVDFKYRMKEMDHNEALQLFSQHAFQSDKPDDAFADVIELALNCAAGLPLALQVIGSNLYGENIHFWKSELKEYKRIPKQDIYEKLKISYDGLDYRTKKIFLDIACFFKGKKIEYVTKILNGCGFNADAGIKKLSDKCLITIAIDRYDGCQYLRMHDLLEDMGKEIVRQESPEEPGKRSRLYFFEDVREVLENNKGTEQIEGIWISTVLDGSRIRLDSDVFAKMEKLRILIGYNFNDGIFCGGLNYLSNELRVLNWYQCPLKFLPSSFHGEKLIDFRIRGSNIRDLGTGLQSKVSIFIFHMSICLTFKLCCKFPLTINIYFICFLLFKQNLTTIDLSSCKYLTNISDLSSCSNLEKLHFYGCESLVEVHDSVGFLDKLVQLDFRYCFSLKKLPRSFKLRSLELLELDGCRRLEYFPEIECEMEHLKCVKLYCTEIQELPSSITYLTGLNTLSIDCDNFVHFPVNIFQLEHLQDVSITSCPNFVNFGKEVGHNRQFVPCTQENDISSSMELSPPESNNLFRTFNFSSSLRTLNLSGSGIVSLPPCIEGFVGLSKLDLRSCRQLEEILHLPPNIEEVNAQGCYRLKSFLPESNNLFREFNFSSRLRILNLFGSGIVSLPPCIERFVGLSKLDLSGCTQLKEILQLPPNIESVEACECVLLERFPHVSTESSFGISDLKRLRMIDLSKCYKVEVDVGNHAPDPLLVQERFQEKDSSTIIYQGSRIPEWFKYCKETTSYSDSIEIEIDHNASMCCGHQIVALVLCFVVGPLPTWYAIYTFTVSRNGQRIGNDNIESGDVVYPQNSRVCLKYIAGNSIDHEILSRSYREGNNNMRFTFESNSKQAIFKSAGVHLIYGNDNFINPIQLSKRYPRDDGEHDLEPTTEEAGIFNQL</sequence>
<dbReference type="PANTHER" id="PTHR11017">
    <property type="entry name" value="LEUCINE-RICH REPEAT-CONTAINING PROTEIN"/>
    <property type="match status" value="1"/>
</dbReference>
<feature type="region of interest" description="Disordered" evidence="4">
    <location>
        <begin position="1218"/>
        <end position="1239"/>
    </location>
</feature>
<dbReference type="GO" id="GO:0006952">
    <property type="term" value="P:defense response"/>
    <property type="evidence" value="ECO:0007669"/>
    <property type="project" value="InterPro"/>
</dbReference>
<feature type="compositionally biased region" description="Basic and acidic residues" evidence="4">
    <location>
        <begin position="1218"/>
        <end position="1227"/>
    </location>
</feature>
<evidence type="ECO:0000256" key="1">
    <source>
        <dbReference type="ARBA" id="ARBA00022737"/>
    </source>
</evidence>
<dbReference type="PROSITE" id="PS50104">
    <property type="entry name" value="TIR"/>
    <property type="match status" value="1"/>
</dbReference>
<dbReference type="GO" id="GO:0007165">
    <property type="term" value="P:signal transduction"/>
    <property type="evidence" value="ECO:0007669"/>
    <property type="project" value="InterPro"/>
</dbReference>
<dbReference type="FunFam" id="3.40.50.10140:FF:000007">
    <property type="entry name" value="Disease resistance protein (TIR-NBS-LRR class)"/>
    <property type="match status" value="1"/>
</dbReference>
<dbReference type="SMART" id="SM00255">
    <property type="entry name" value="TIR"/>
    <property type="match status" value="1"/>
</dbReference>
<dbReference type="PANTHER" id="PTHR11017:SF570">
    <property type="entry name" value="DISEASE RESISTANCE PROTEIN (TIR-NBS CLASS)-RELATED"/>
    <property type="match status" value="1"/>
</dbReference>
<protein>
    <recommendedName>
        <fullName evidence="5">TIR domain-containing protein</fullName>
    </recommendedName>
</protein>
<organism evidence="6 7">
    <name type="scientific">Carya illinoinensis</name>
    <name type="common">Pecan</name>
    <dbReference type="NCBI Taxonomy" id="32201"/>
    <lineage>
        <taxon>Eukaryota</taxon>
        <taxon>Viridiplantae</taxon>
        <taxon>Streptophyta</taxon>
        <taxon>Embryophyta</taxon>
        <taxon>Tracheophyta</taxon>
        <taxon>Spermatophyta</taxon>
        <taxon>Magnoliopsida</taxon>
        <taxon>eudicotyledons</taxon>
        <taxon>Gunneridae</taxon>
        <taxon>Pentapetalae</taxon>
        <taxon>rosids</taxon>
        <taxon>fabids</taxon>
        <taxon>Fagales</taxon>
        <taxon>Juglandaceae</taxon>
        <taxon>Carya</taxon>
    </lineage>
</organism>
<evidence type="ECO:0000313" key="6">
    <source>
        <dbReference type="EMBL" id="KAG6676245.1"/>
    </source>
</evidence>
<evidence type="ECO:0000313" key="7">
    <source>
        <dbReference type="Proteomes" id="UP000811246"/>
    </source>
</evidence>
<dbReference type="GO" id="GO:0043531">
    <property type="term" value="F:ADP binding"/>
    <property type="evidence" value="ECO:0007669"/>
    <property type="project" value="InterPro"/>
</dbReference>
<dbReference type="Proteomes" id="UP000811246">
    <property type="component" value="Chromosome 15"/>
</dbReference>
<proteinExistence type="predicted"/>
<dbReference type="InterPro" id="IPR002182">
    <property type="entry name" value="NB-ARC"/>
</dbReference>
<feature type="domain" description="TIR" evidence="5">
    <location>
        <begin position="26"/>
        <end position="191"/>
    </location>
</feature>
<evidence type="ECO:0000259" key="5">
    <source>
        <dbReference type="PROSITE" id="PS50104"/>
    </source>
</evidence>
<dbReference type="EMBL" id="CM031839">
    <property type="protein sequence ID" value="KAG6676245.1"/>
    <property type="molecule type" value="Genomic_DNA"/>
</dbReference>
<accession>A0A922AET2</accession>
<evidence type="ECO:0000256" key="2">
    <source>
        <dbReference type="ARBA" id="ARBA00022821"/>
    </source>
</evidence>
<dbReference type="Pfam" id="PF00931">
    <property type="entry name" value="NB-ARC"/>
    <property type="match status" value="1"/>
</dbReference>
<keyword evidence="2" id="KW-0611">Plant defense</keyword>
<dbReference type="Pfam" id="PF01582">
    <property type="entry name" value="TIR"/>
    <property type="match status" value="1"/>
</dbReference>
<comment type="caution">
    <text evidence="6">The sequence shown here is derived from an EMBL/GenBank/DDBJ whole genome shotgun (WGS) entry which is preliminary data.</text>
</comment>
<gene>
    <name evidence="6" type="ORF">I3842_15G142600</name>
</gene>
<dbReference type="InterPro" id="IPR000157">
    <property type="entry name" value="TIR_dom"/>
</dbReference>